<dbReference type="AlphaFoldDB" id="A0A8S1Y8K0"/>
<reference evidence="1" key="1">
    <citation type="submission" date="2021-01" db="EMBL/GenBank/DDBJ databases">
        <authorList>
            <consortium name="Genoscope - CEA"/>
            <person name="William W."/>
        </authorList>
    </citation>
    <scope>NUCLEOTIDE SEQUENCE</scope>
</reference>
<evidence type="ECO:0000313" key="2">
    <source>
        <dbReference type="Proteomes" id="UP000689195"/>
    </source>
</evidence>
<evidence type="ECO:0000313" key="1">
    <source>
        <dbReference type="EMBL" id="CAD8209703.1"/>
    </source>
</evidence>
<dbReference type="EMBL" id="CAJJDO010000155">
    <property type="protein sequence ID" value="CAD8209703.1"/>
    <property type="molecule type" value="Genomic_DNA"/>
</dbReference>
<keyword evidence="2" id="KW-1185">Reference proteome</keyword>
<dbReference type="Proteomes" id="UP000689195">
    <property type="component" value="Unassembled WGS sequence"/>
</dbReference>
<sequence length="138" mass="16777">MDQNQPLIQQKETFKFKFYNTLEKYYYIKTIYSFIIEFDEIELTRIHLGQLLVFVKSLDQKVQQLQLSKIEHEYLDLNKIWLKFNDQNEAFNCKYSKINNPIHFFGYQCKNDEINQLLQNILSITVLINNTNITQRQR</sequence>
<comment type="caution">
    <text evidence="1">The sequence shown here is derived from an EMBL/GenBank/DDBJ whole genome shotgun (WGS) entry which is preliminary data.</text>
</comment>
<gene>
    <name evidence="1" type="ORF">PPENT_87.1.T1550120</name>
</gene>
<name>A0A8S1Y8K0_9CILI</name>
<protein>
    <submittedName>
        <fullName evidence="1">Uncharacterized protein</fullName>
    </submittedName>
</protein>
<proteinExistence type="predicted"/>
<accession>A0A8S1Y8K0</accession>
<organism evidence="1 2">
    <name type="scientific">Paramecium pentaurelia</name>
    <dbReference type="NCBI Taxonomy" id="43138"/>
    <lineage>
        <taxon>Eukaryota</taxon>
        <taxon>Sar</taxon>
        <taxon>Alveolata</taxon>
        <taxon>Ciliophora</taxon>
        <taxon>Intramacronucleata</taxon>
        <taxon>Oligohymenophorea</taxon>
        <taxon>Peniculida</taxon>
        <taxon>Parameciidae</taxon>
        <taxon>Paramecium</taxon>
    </lineage>
</organism>